<organism evidence="12 13">
    <name type="scientific">Blastochloris viridis</name>
    <name type="common">Rhodopseudomonas viridis</name>
    <dbReference type="NCBI Taxonomy" id="1079"/>
    <lineage>
        <taxon>Bacteria</taxon>
        <taxon>Pseudomonadati</taxon>
        <taxon>Pseudomonadota</taxon>
        <taxon>Alphaproteobacteria</taxon>
        <taxon>Hyphomicrobiales</taxon>
        <taxon>Blastochloridaceae</taxon>
        <taxon>Blastochloris</taxon>
    </lineage>
</organism>
<evidence type="ECO:0000313" key="11">
    <source>
        <dbReference type="EMBL" id="BAR99010.1"/>
    </source>
</evidence>
<dbReference type="EMBL" id="LN907867">
    <property type="protein sequence ID" value="CUU43664.1"/>
    <property type="molecule type" value="Genomic_DNA"/>
</dbReference>
<feature type="domain" description="N-(5'phosphoribosyl) anthranilate isomerase (PRAI)" evidence="10">
    <location>
        <begin position="5"/>
        <end position="208"/>
    </location>
</feature>
<dbReference type="InterPro" id="IPR044643">
    <property type="entry name" value="TrpF_fam"/>
</dbReference>
<keyword evidence="8 9" id="KW-0413">Isomerase</keyword>
<dbReference type="GO" id="GO:0000162">
    <property type="term" value="P:L-tryptophan biosynthetic process"/>
    <property type="evidence" value="ECO:0007669"/>
    <property type="project" value="UniProtKB-UniRule"/>
</dbReference>
<protein>
    <recommendedName>
        <fullName evidence="4 9">N-(5'-phosphoribosyl)anthranilate isomerase</fullName>
        <shortName evidence="9">PRAI</shortName>
        <ecNumber evidence="3 9">5.3.1.24</ecNumber>
    </recommendedName>
</protein>
<evidence type="ECO:0000256" key="1">
    <source>
        <dbReference type="ARBA" id="ARBA00001164"/>
    </source>
</evidence>
<dbReference type="RefSeq" id="WP_055038493.1">
    <property type="nucleotide sequence ID" value="NZ_AP014854.2"/>
</dbReference>
<evidence type="ECO:0000256" key="3">
    <source>
        <dbReference type="ARBA" id="ARBA00012572"/>
    </source>
</evidence>
<reference evidence="13" key="3">
    <citation type="journal article" date="2016" name="Genome Announc.">
        <title>Revised genome sequence of the purple photosynthetic bacterium Blastochloris viridis.</title>
        <authorList>
            <person name="Liu L.N."/>
            <person name="Faulkner M."/>
            <person name="Liu X."/>
            <person name="Huang F."/>
            <person name="Darby A.C."/>
            <person name="Hall N."/>
        </authorList>
    </citation>
    <scope>NUCLEOTIDE SEQUENCE [LARGE SCALE GENOMIC DNA]</scope>
    <source>
        <strain evidence="13">ATCC 19567 / DSM 133 / F</strain>
    </source>
</reference>
<dbReference type="Pfam" id="PF00697">
    <property type="entry name" value="PRAI"/>
    <property type="match status" value="1"/>
</dbReference>
<gene>
    <name evidence="9 12" type="primary">trpF</name>
    <name evidence="11" type="ORF">BV133_1417</name>
    <name evidence="12" type="ORF">BVIRIDIS_26900</name>
</gene>
<evidence type="ECO:0000256" key="4">
    <source>
        <dbReference type="ARBA" id="ARBA00022272"/>
    </source>
</evidence>
<dbReference type="AlphaFoldDB" id="A0A0H5BA08"/>
<sequence>MTVLVKICGLSTFATLDAALEAGADMVGLVFFAKSPRHLSLAAAAELAAHARGRARVVALTVDADDAALAGIVDAVAPDVLQLHGRESPERVAEVRARFGRPVIKAVAIGGRDDLGAVAGYAAVADMLLFDAKPAPTAALPGGNGLAFDHRLVAGLDPGVPVMLSGGLDPATVAQAIDLVRPAAVDVSSGVERAPGDKDPAMIRAFIAAARAA</sequence>
<evidence type="ECO:0000256" key="7">
    <source>
        <dbReference type="ARBA" id="ARBA00023141"/>
    </source>
</evidence>
<name>A0A0H5BA08_BLAVI</name>
<dbReference type="HAMAP" id="MF_00135">
    <property type="entry name" value="PRAI"/>
    <property type="match status" value="1"/>
</dbReference>
<keyword evidence="5 9" id="KW-0028">Amino-acid biosynthesis</keyword>
<evidence type="ECO:0000256" key="5">
    <source>
        <dbReference type="ARBA" id="ARBA00022605"/>
    </source>
</evidence>
<evidence type="ECO:0000313" key="13">
    <source>
        <dbReference type="Proteomes" id="UP000065734"/>
    </source>
</evidence>
<dbReference type="EMBL" id="AP014854">
    <property type="protein sequence ID" value="BAR99010.1"/>
    <property type="molecule type" value="Genomic_DNA"/>
</dbReference>
<dbReference type="OrthoDB" id="9796196at2"/>
<dbReference type="NCBIfam" id="NF002295">
    <property type="entry name" value="PRK01222.1-1"/>
    <property type="match status" value="1"/>
</dbReference>
<dbReference type="InterPro" id="IPR011060">
    <property type="entry name" value="RibuloseP-bd_barrel"/>
</dbReference>
<evidence type="ECO:0000256" key="6">
    <source>
        <dbReference type="ARBA" id="ARBA00022822"/>
    </source>
</evidence>
<reference evidence="11" key="1">
    <citation type="journal article" date="2015" name="Genome Announc.">
        <title>Complete Genome Sequence of the Bacteriochlorophyll b-Producing Photosynthetic Bacterium Blastochloris viridis.</title>
        <authorList>
            <person name="Tsukatani Y."/>
            <person name="Hirose Y."/>
            <person name="Harada J."/>
            <person name="Misawa N."/>
            <person name="Mori K."/>
            <person name="Inoue K."/>
            <person name="Tamiaki H."/>
        </authorList>
    </citation>
    <scope>NUCLEOTIDE SEQUENCE [LARGE SCALE GENOMIC DNA]</scope>
    <source>
        <strain evidence="11">DSM 133</strain>
    </source>
</reference>
<dbReference type="InterPro" id="IPR013785">
    <property type="entry name" value="Aldolase_TIM"/>
</dbReference>
<dbReference type="Proteomes" id="UP000065734">
    <property type="component" value="Chromosome I"/>
</dbReference>
<dbReference type="PATRIC" id="fig|1079.6.peg.3412"/>
<keyword evidence="6 9" id="KW-0822">Tryptophan biosynthesis</keyword>
<comment type="catalytic activity">
    <reaction evidence="1 9">
        <text>N-(5-phospho-beta-D-ribosyl)anthranilate = 1-(2-carboxyphenylamino)-1-deoxy-D-ribulose 5-phosphate</text>
        <dbReference type="Rhea" id="RHEA:21540"/>
        <dbReference type="ChEBI" id="CHEBI:18277"/>
        <dbReference type="ChEBI" id="CHEBI:58613"/>
        <dbReference type="EC" id="5.3.1.24"/>
    </reaction>
</comment>
<dbReference type="PANTHER" id="PTHR42894">
    <property type="entry name" value="N-(5'-PHOSPHORIBOSYL)ANTHRANILATE ISOMERASE"/>
    <property type="match status" value="1"/>
</dbReference>
<comment type="similarity">
    <text evidence="9">Belongs to the TrpF family.</text>
</comment>
<accession>A0A0H5BA08</accession>
<keyword evidence="13" id="KW-1185">Reference proteome</keyword>
<reference evidence="12" key="2">
    <citation type="submission" date="2015-11" db="EMBL/GenBank/DDBJ databases">
        <authorList>
            <person name="Zhang Y."/>
            <person name="Guo Z."/>
        </authorList>
    </citation>
    <scope>NUCLEOTIDE SEQUENCE</scope>
    <source>
        <strain evidence="12">1</strain>
    </source>
</reference>
<dbReference type="InterPro" id="IPR001240">
    <property type="entry name" value="PRAI_dom"/>
</dbReference>
<dbReference type="CDD" id="cd00405">
    <property type="entry name" value="PRAI"/>
    <property type="match status" value="1"/>
</dbReference>
<dbReference type="GO" id="GO:0004640">
    <property type="term" value="F:phosphoribosylanthranilate isomerase activity"/>
    <property type="evidence" value="ECO:0007669"/>
    <property type="project" value="UniProtKB-UniRule"/>
</dbReference>
<dbReference type="UniPathway" id="UPA00035">
    <property type="reaction ID" value="UER00042"/>
</dbReference>
<evidence type="ECO:0000256" key="2">
    <source>
        <dbReference type="ARBA" id="ARBA00004664"/>
    </source>
</evidence>
<dbReference type="PANTHER" id="PTHR42894:SF1">
    <property type="entry name" value="N-(5'-PHOSPHORIBOSYL)ANTHRANILATE ISOMERASE"/>
    <property type="match status" value="1"/>
</dbReference>
<comment type="pathway">
    <text evidence="2 9">Amino-acid biosynthesis; L-tryptophan biosynthesis; L-tryptophan from chorismate: step 3/5.</text>
</comment>
<keyword evidence="7 9" id="KW-0057">Aromatic amino acid biosynthesis</keyword>
<evidence type="ECO:0000313" key="12">
    <source>
        <dbReference type="EMBL" id="CUU43664.1"/>
    </source>
</evidence>
<dbReference type="KEGG" id="bvr:BVIR_3246"/>
<evidence type="ECO:0000256" key="9">
    <source>
        <dbReference type="HAMAP-Rule" id="MF_00135"/>
    </source>
</evidence>
<dbReference type="SUPFAM" id="SSF51366">
    <property type="entry name" value="Ribulose-phoshate binding barrel"/>
    <property type="match status" value="1"/>
</dbReference>
<dbReference type="EC" id="5.3.1.24" evidence="3 9"/>
<dbReference type="Gene3D" id="3.20.20.70">
    <property type="entry name" value="Aldolase class I"/>
    <property type="match status" value="1"/>
</dbReference>
<evidence type="ECO:0000256" key="8">
    <source>
        <dbReference type="ARBA" id="ARBA00023235"/>
    </source>
</evidence>
<dbReference type="STRING" id="1079.BVIR_3246"/>
<proteinExistence type="inferred from homology"/>
<evidence type="ECO:0000259" key="10">
    <source>
        <dbReference type="Pfam" id="PF00697"/>
    </source>
</evidence>